<name>A0ABV6RUI3_9GAMM</name>
<keyword evidence="2" id="KW-1185">Reference proteome</keyword>
<dbReference type="Proteomes" id="UP001589896">
    <property type="component" value="Unassembled WGS sequence"/>
</dbReference>
<comment type="caution">
    <text evidence="1">The sequence shown here is derived from an EMBL/GenBank/DDBJ whole genome shotgun (WGS) entry which is preliminary data.</text>
</comment>
<reference evidence="1 2" key="1">
    <citation type="submission" date="2024-09" db="EMBL/GenBank/DDBJ databases">
        <authorList>
            <person name="Sun Q."/>
            <person name="Mori K."/>
        </authorList>
    </citation>
    <scope>NUCLEOTIDE SEQUENCE [LARGE SCALE GENOMIC DNA]</scope>
    <source>
        <strain evidence="1 2">KCTC 23076</strain>
    </source>
</reference>
<organism evidence="1 2">
    <name type="scientific">Lysobacter korlensis</name>
    <dbReference type="NCBI Taxonomy" id="553636"/>
    <lineage>
        <taxon>Bacteria</taxon>
        <taxon>Pseudomonadati</taxon>
        <taxon>Pseudomonadota</taxon>
        <taxon>Gammaproteobacteria</taxon>
        <taxon>Lysobacterales</taxon>
        <taxon>Lysobacteraceae</taxon>
        <taxon>Lysobacter</taxon>
    </lineage>
</organism>
<accession>A0ABV6RUI3</accession>
<evidence type="ECO:0008006" key="3">
    <source>
        <dbReference type="Google" id="ProtNLM"/>
    </source>
</evidence>
<dbReference type="RefSeq" id="WP_386672214.1">
    <property type="nucleotide sequence ID" value="NZ_JBHLTG010000005.1"/>
</dbReference>
<proteinExistence type="predicted"/>
<evidence type="ECO:0000313" key="2">
    <source>
        <dbReference type="Proteomes" id="UP001589896"/>
    </source>
</evidence>
<protein>
    <recommendedName>
        <fullName evidence="3">P/Homo B domain-containing protein</fullName>
    </recommendedName>
</protein>
<sequence length="118" mass="12931">MWHAIADLLLTLMTFIPAFDRSGPAGIDVSADRTRRRILVLNTGPGSARAVRVVVRQSASEAETAAIPLERSGSIRALGPEKWRWLDVLGEPAPGEWTVRVSWREDGREATADFPLAP</sequence>
<dbReference type="EMBL" id="JBHLTG010000005">
    <property type="protein sequence ID" value="MFC0680461.1"/>
    <property type="molecule type" value="Genomic_DNA"/>
</dbReference>
<gene>
    <name evidence="1" type="ORF">ACFFGH_21730</name>
</gene>
<evidence type="ECO:0000313" key="1">
    <source>
        <dbReference type="EMBL" id="MFC0680461.1"/>
    </source>
</evidence>